<dbReference type="AlphaFoldDB" id="A0AAU9TU83"/>
<accession>A0AAU9TU83</accession>
<feature type="compositionally biased region" description="Basic and acidic residues" evidence="1">
    <location>
        <begin position="62"/>
        <end position="73"/>
    </location>
</feature>
<evidence type="ECO:0000256" key="1">
    <source>
        <dbReference type="SAM" id="MobiDB-lite"/>
    </source>
</evidence>
<keyword evidence="3" id="KW-1185">Reference proteome</keyword>
<gene>
    <name evidence="2" type="ORF">EEDITHA_LOCUS6391</name>
</gene>
<evidence type="ECO:0000313" key="3">
    <source>
        <dbReference type="Proteomes" id="UP001153954"/>
    </source>
</evidence>
<sequence length="183" mass="21254">MPKRIHKTVLNSASRELVINLREYFEQELKNGRSLLPLTNVRGRVADALGIAKSTVSQITKEKFGESSMEENKLLTPNKKRRKNHPVTNPDSFNVDAIRNHIYGYYARNELPTLRKLSNSLREAELFEASLPSLSKLLRHKVGFRYQKADKRKVLMERTDIALARCDFLRKAKQIEDWDKVVF</sequence>
<evidence type="ECO:0000313" key="2">
    <source>
        <dbReference type="EMBL" id="CAH2090431.1"/>
    </source>
</evidence>
<feature type="region of interest" description="Disordered" evidence="1">
    <location>
        <begin position="62"/>
        <end position="91"/>
    </location>
</feature>
<name>A0AAU9TU83_EUPED</name>
<reference evidence="2" key="1">
    <citation type="submission" date="2022-03" db="EMBL/GenBank/DDBJ databases">
        <authorList>
            <person name="Tunstrom K."/>
        </authorList>
    </citation>
    <scope>NUCLEOTIDE SEQUENCE</scope>
</reference>
<dbReference type="Proteomes" id="UP001153954">
    <property type="component" value="Unassembled WGS sequence"/>
</dbReference>
<proteinExistence type="predicted"/>
<protein>
    <submittedName>
        <fullName evidence="2">Uncharacterized protein</fullName>
    </submittedName>
</protein>
<dbReference type="EMBL" id="CAKOGL010000009">
    <property type="protein sequence ID" value="CAH2090431.1"/>
    <property type="molecule type" value="Genomic_DNA"/>
</dbReference>
<organism evidence="2 3">
    <name type="scientific">Euphydryas editha</name>
    <name type="common">Edith's checkerspot</name>
    <dbReference type="NCBI Taxonomy" id="104508"/>
    <lineage>
        <taxon>Eukaryota</taxon>
        <taxon>Metazoa</taxon>
        <taxon>Ecdysozoa</taxon>
        <taxon>Arthropoda</taxon>
        <taxon>Hexapoda</taxon>
        <taxon>Insecta</taxon>
        <taxon>Pterygota</taxon>
        <taxon>Neoptera</taxon>
        <taxon>Endopterygota</taxon>
        <taxon>Lepidoptera</taxon>
        <taxon>Glossata</taxon>
        <taxon>Ditrysia</taxon>
        <taxon>Papilionoidea</taxon>
        <taxon>Nymphalidae</taxon>
        <taxon>Nymphalinae</taxon>
        <taxon>Euphydryas</taxon>
    </lineage>
</organism>
<comment type="caution">
    <text evidence="2">The sequence shown here is derived from an EMBL/GenBank/DDBJ whole genome shotgun (WGS) entry which is preliminary data.</text>
</comment>